<dbReference type="EMBL" id="BARV01005993">
    <property type="protein sequence ID" value="GAI06355.1"/>
    <property type="molecule type" value="Genomic_DNA"/>
</dbReference>
<accession>X1LVB0</accession>
<dbReference type="AlphaFoldDB" id="X1LVB0"/>
<protein>
    <submittedName>
        <fullName evidence="1">Uncharacterized protein</fullName>
    </submittedName>
</protein>
<proteinExistence type="predicted"/>
<name>X1LVB0_9ZZZZ</name>
<sequence>MQEESLDDLPLFINNSEPIGVYVVANKLLSFEEIPLIGNSNWLAYHYIGKLVKNSLTKGAIPKRIIQFHQENFEKVFVPWPCLTGIIDEFGYNRCLAAKMTLKKGIDDKVVHLHDFALLHLYGMDIYVNELKLDVYLTPIEAFLLFANINLSTHTHGGVFTRKLETI</sequence>
<comment type="caution">
    <text evidence="1">The sequence shown here is derived from an EMBL/GenBank/DDBJ whole genome shotgun (WGS) entry which is preliminary data.</text>
</comment>
<evidence type="ECO:0000313" key="1">
    <source>
        <dbReference type="EMBL" id="GAI06355.1"/>
    </source>
</evidence>
<reference evidence="1" key="1">
    <citation type="journal article" date="2014" name="Front. Microbiol.">
        <title>High frequency of phylogenetically diverse reductive dehalogenase-homologous genes in deep subseafloor sedimentary metagenomes.</title>
        <authorList>
            <person name="Kawai M."/>
            <person name="Futagami T."/>
            <person name="Toyoda A."/>
            <person name="Takaki Y."/>
            <person name="Nishi S."/>
            <person name="Hori S."/>
            <person name="Arai W."/>
            <person name="Tsubouchi T."/>
            <person name="Morono Y."/>
            <person name="Uchiyama I."/>
            <person name="Ito T."/>
            <person name="Fujiyama A."/>
            <person name="Inagaki F."/>
            <person name="Takami H."/>
        </authorList>
    </citation>
    <scope>NUCLEOTIDE SEQUENCE</scope>
    <source>
        <strain evidence="1">Expedition CK06-06</strain>
    </source>
</reference>
<organism evidence="1">
    <name type="scientific">marine sediment metagenome</name>
    <dbReference type="NCBI Taxonomy" id="412755"/>
    <lineage>
        <taxon>unclassified sequences</taxon>
        <taxon>metagenomes</taxon>
        <taxon>ecological metagenomes</taxon>
    </lineage>
</organism>
<gene>
    <name evidence="1" type="ORF">S06H3_12228</name>
</gene>